<gene>
    <name evidence="3 4" type="primary">yacG</name>
    <name evidence="4" type="ORF">ED208_02495</name>
</gene>
<feature type="binding site" evidence="3">
    <location>
        <position position="12"/>
    </location>
    <ligand>
        <name>Zn(2+)</name>
        <dbReference type="ChEBI" id="CHEBI:29105"/>
    </ligand>
</feature>
<dbReference type="HAMAP" id="MF_00649">
    <property type="entry name" value="DNA_gyrase_inhibitor_YacG"/>
    <property type="match status" value="1"/>
</dbReference>
<dbReference type="Gene3D" id="3.30.50.10">
    <property type="entry name" value="Erythroid Transcription Factor GATA-1, subunit A"/>
    <property type="match status" value="1"/>
</dbReference>
<comment type="similarity">
    <text evidence="3">Belongs to the DNA gyrase inhibitor YacG family.</text>
</comment>
<dbReference type="AlphaFoldDB" id="A0A3N0VN47"/>
<dbReference type="FunCoup" id="A0A3N0VN47">
    <property type="interactions" value="65"/>
</dbReference>
<name>A0A3N0VN47_9GAMM</name>
<dbReference type="RefSeq" id="WP_123210263.1">
    <property type="nucleotide sequence ID" value="NZ_RJVO01000001.1"/>
</dbReference>
<evidence type="ECO:0000256" key="1">
    <source>
        <dbReference type="ARBA" id="ARBA00022723"/>
    </source>
</evidence>
<comment type="caution">
    <text evidence="4">The sequence shown here is derived from an EMBL/GenBank/DDBJ whole genome shotgun (WGS) entry which is preliminary data.</text>
</comment>
<evidence type="ECO:0000256" key="2">
    <source>
        <dbReference type="ARBA" id="ARBA00022833"/>
    </source>
</evidence>
<feature type="binding site" evidence="3">
    <location>
        <position position="28"/>
    </location>
    <ligand>
        <name>Zn(2+)</name>
        <dbReference type="ChEBI" id="CHEBI:29105"/>
    </ligand>
</feature>
<evidence type="ECO:0000256" key="3">
    <source>
        <dbReference type="HAMAP-Rule" id="MF_00649"/>
    </source>
</evidence>
<dbReference type="InParanoid" id="A0A3N0VN47"/>
<reference evidence="4 5" key="1">
    <citation type="submission" date="2018-10" db="EMBL/GenBank/DDBJ databases">
        <authorList>
            <person name="Chen W.-M."/>
        </authorList>
    </citation>
    <scope>NUCLEOTIDE SEQUENCE [LARGE SCALE GENOMIC DNA]</scope>
    <source>
        <strain evidence="4 5">THS-13</strain>
    </source>
</reference>
<dbReference type="SUPFAM" id="SSF57716">
    <property type="entry name" value="Glucocorticoid receptor-like (DNA-binding domain)"/>
    <property type="match status" value="1"/>
</dbReference>
<dbReference type="GO" id="GO:0008657">
    <property type="term" value="F:DNA topoisomerase type II (double strand cut, ATP-hydrolyzing) inhibitor activity"/>
    <property type="evidence" value="ECO:0007669"/>
    <property type="project" value="UniProtKB-UniRule"/>
</dbReference>
<feature type="binding site" evidence="3">
    <location>
        <position position="9"/>
    </location>
    <ligand>
        <name>Zn(2+)</name>
        <dbReference type="ChEBI" id="CHEBI:29105"/>
    </ligand>
</feature>
<keyword evidence="2 3" id="KW-0862">Zinc</keyword>
<dbReference type="PANTHER" id="PTHR36150">
    <property type="entry name" value="DNA GYRASE INHIBITOR YACG"/>
    <property type="match status" value="1"/>
</dbReference>
<dbReference type="Pfam" id="PF03884">
    <property type="entry name" value="YacG"/>
    <property type="match status" value="1"/>
</dbReference>
<comment type="subunit">
    <text evidence="3">Interacts with GyrB.</text>
</comment>
<dbReference type="GO" id="GO:0006355">
    <property type="term" value="P:regulation of DNA-templated transcription"/>
    <property type="evidence" value="ECO:0007669"/>
    <property type="project" value="InterPro"/>
</dbReference>
<keyword evidence="5" id="KW-1185">Reference proteome</keyword>
<proteinExistence type="inferred from homology"/>
<comment type="cofactor">
    <cofactor evidence="3">
        <name>Zn(2+)</name>
        <dbReference type="ChEBI" id="CHEBI:29105"/>
    </cofactor>
    <text evidence="3">Binds 1 zinc ion.</text>
</comment>
<dbReference type="PANTHER" id="PTHR36150:SF1">
    <property type="entry name" value="DNA GYRASE INHIBITOR YACG"/>
    <property type="match status" value="1"/>
</dbReference>
<protein>
    <recommendedName>
        <fullName evidence="3">DNA gyrase inhibitor YacG</fullName>
    </recommendedName>
</protein>
<dbReference type="InterPro" id="IPR013088">
    <property type="entry name" value="Znf_NHR/GATA"/>
</dbReference>
<dbReference type="Proteomes" id="UP000282106">
    <property type="component" value="Unassembled WGS sequence"/>
</dbReference>
<feature type="binding site" evidence="3">
    <location>
        <position position="32"/>
    </location>
    <ligand>
        <name>Zn(2+)</name>
        <dbReference type="ChEBI" id="CHEBI:29105"/>
    </ligand>
</feature>
<dbReference type="InterPro" id="IPR005584">
    <property type="entry name" value="DNA_gyrase_inhibitor_YacG"/>
</dbReference>
<dbReference type="EMBL" id="RJVO01000001">
    <property type="protein sequence ID" value="ROH93408.1"/>
    <property type="molecule type" value="Genomic_DNA"/>
</dbReference>
<organism evidence="4 5">
    <name type="scientific">Stagnimonas aquatica</name>
    <dbReference type="NCBI Taxonomy" id="2689987"/>
    <lineage>
        <taxon>Bacteria</taxon>
        <taxon>Pseudomonadati</taxon>
        <taxon>Pseudomonadota</taxon>
        <taxon>Gammaproteobacteria</taxon>
        <taxon>Nevskiales</taxon>
        <taxon>Nevskiaceae</taxon>
        <taxon>Stagnimonas</taxon>
    </lineage>
</organism>
<evidence type="ECO:0000313" key="4">
    <source>
        <dbReference type="EMBL" id="ROH93408.1"/>
    </source>
</evidence>
<dbReference type="GO" id="GO:0008270">
    <property type="term" value="F:zinc ion binding"/>
    <property type="evidence" value="ECO:0007669"/>
    <property type="project" value="UniProtKB-UniRule"/>
</dbReference>
<keyword evidence="1 3" id="KW-0479">Metal-binding</keyword>
<accession>A0A3N0VN47</accession>
<evidence type="ECO:0000313" key="5">
    <source>
        <dbReference type="Proteomes" id="UP000282106"/>
    </source>
</evidence>
<comment type="function">
    <text evidence="3">Inhibits all the catalytic activities of DNA gyrase by preventing its interaction with DNA. Acts by binding directly to the C-terminal domain of GyrB, which probably disrupts DNA binding by the gyrase.</text>
</comment>
<sequence length="64" mass="7064">MNPPRIGACPTCRKSSSLEAGNPWRPFCSERCKLIDLGAWASGRYSIPVVESDEAEPRPSQDDQ</sequence>